<evidence type="ECO:0000313" key="6">
    <source>
        <dbReference type="EMBL" id="QJD98487.1"/>
    </source>
</evidence>
<dbReference type="PROSITE" id="PS51186">
    <property type="entry name" value="GNAT"/>
    <property type="match status" value="1"/>
</dbReference>
<dbReference type="PANTHER" id="PTHR43072:SF23">
    <property type="entry name" value="UPF0039 PROTEIN C11D3.02C"/>
    <property type="match status" value="1"/>
</dbReference>
<keyword evidence="2" id="KW-0012">Acyltransferase</keyword>
<evidence type="ECO:0000256" key="1">
    <source>
        <dbReference type="ARBA" id="ARBA00022679"/>
    </source>
</evidence>
<organism evidence="6 7">
    <name type="scientific">Mucilaginibacter robiniae</name>
    <dbReference type="NCBI Taxonomy" id="2728022"/>
    <lineage>
        <taxon>Bacteria</taxon>
        <taxon>Pseudomonadati</taxon>
        <taxon>Bacteroidota</taxon>
        <taxon>Sphingobacteriia</taxon>
        <taxon>Sphingobacteriales</taxon>
        <taxon>Sphingobacteriaceae</taxon>
        <taxon>Mucilaginibacter</taxon>
    </lineage>
</organism>
<keyword evidence="7" id="KW-1185">Reference proteome</keyword>
<dbReference type="GO" id="GO:0016747">
    <property type="term" value="F:acyltransferase activity, transferring groups other than amino-acyl groups"/>
    <property type="evidence" value="ECO:0007669"/>
    <property type="project" value="InterPro"/>
</dbReference>
<dbReference type="EMBL" id="CP051682">
    <property type="protein sequence ID" value="QJD98487.1"/>
    <property type="molecule type" value="Genomic_DNA"/>
</dbReference>
<gene>
    <name evidence="6" type="ORF">HH214_19850</name>
</gene>
<dbReference type="KEGG" id="mrob:HH214_19850"/>
<evidence type="ECO:0000259" key="5">
    <source>
        <dbReference type="PROSITE" id="PS51186"/>
    </source>
</evidence>
<dbReference type="CDD" id="cd04301">
    <property type="entry name" value="NAT_SF"/>
    <property type="match status" value="1"/>
</dbReference>
<dbReference type="Pfam" id="PF00583">
    <property type="entry name" value="Acetyltransf_1"/>
    <property type="match status" value="1"/>
</dbReference>
<feature type="domain" description="N-acetyltransferase" evidence="5">
    <location>
        <begin position="1"/>
        <end position="159"/>
    </location>
</feature>
<accession>A0A7L5E7W6</accession>
<dbReference type="Gene3D" id="3.40.630.30">
    <property type="match status" value="1"/>
</dbReference>
<sequence>MTIRDAKAADLPYILDIYNHAITHTTAVYQETLHTLEMREAWFAEKQASGFPVWVAVEGEQVVGFCTYGPFRNWPGYRFTVEHSVYLAPSHQGKGIGRLLVEHIINHAREQGNHVLIAGIDADTIPSIRLHQSLGFTEVAHFKQVGYKFGRWLDLKFLQLILQES</sequence>
<evidence type="ECO:0000313" key="7">
    <source>
        <dbReference type="Proteomes" id="UP000503278"/>
    </source>
</evidence>
<comment type="catalytic activity">
    <reaction evidence="4">
        <text>L-methionine sulfone + acetyl-CoA = N-acetyl-L-methionine sulfone + CoA + H(+)</text>
        <dbReference type="Rhea" id="RHEA:47656"/>
        <dbReference type="ChEBI" id="CHEBI:15378"/>
        <dbReference type="ChEBI" id="CHEBI:57287"/>
        <dbReference type="ChEBI" id="CHEBI:57288"/>
        <dbReference type="ChEBI" id="CHEBI:87824"/>
        <dbReference type="ChEBI" id="CHEBI:87825"/>
    </reaction>
</comment>
<dbReference type="FunFam" id="3.40.630.30:FF:000026">
    <property type="entry name" value="Phosphinothricin acetyltransferase"/>
    <property type="match status" value="1"/>
</dbReference>
<name>A0A7L5E7W6_9SPHI</name>
<dbReference type="SUPFAM" id="SSF55729">
    <property type="entry name" value="Acyl-CoA N-acyltransferases (Nat)"/>
    <property type="match status" value="1"/>
</dbReference>
<evidence type="ECO:0000256" key="4">
    <source>
        <dbReference type="ARBA" id="ARBA00051334"/>
    </source>
</evidence>
<reference evidence="6 7" key="1">
    <citation type="submission" date="2020-04" db="EMBL/GenBank/DDBJ databases">
        <title>Genome sequencing of novel species.</title>
        <authorList>
            <person name="Heo J."/>
            <person name="Kim S.-J."/>
            <person name="Kim J.-S."/>
            <person name="Hong S.-B."/>
            <person name="Kwon S.-W."/>
        </authorList>
    </citation>
    <scope>NUCLEOTIDE SEQUENCE [LARGE SCALE GENOMIC DNA]</scope>
    <source>
        <strain evidence="6 7">F39-2</strain>
    </source>
</reference>
<dbReference type="PANTHER" id="PTHR43072">
    <property type="entry name" value="N-ACETYLTRANSFERASE"/>
    <property type="match status" value="1"/>
</dbReference>
<evidence type="ECO:0000256" key="3">
    <source>
        <dbReference type="ARBA" id="ARBA00050603"/>
    </source>
</evidence>
<dbReference type="Proteomes" id="UP000503278">
    <property type="component" value="Chromosome"/>
</dbReference>
<dbReference type="AlphaFoldDB" id="A0A7L5E7W6"/>
<dbReference type="InterPro" id="IPR016181">
    <property type="entry name" value="Acyl_CoA_acyltransferase"/>
</dbReference>
<protein>
    <submittedName>
        <fullName evidence="6">N-acetyltransferase</fullName>
    </submittedName>
</protein>
<comment type="catalytic activity">
    <reaction evidence="3">
        <text>L-methionine sulfoximine + acetyl-CoA = N-acetyl-L-methionine sulfoximine + CoA + H(+)</text>
        <dbReference type="Rhea" id="RHEA:47660"/>
        <dbReference type="ChEBI" id="CHEBI:15378"/>
        <dbReference type="ChEBI" id="CHEBI:57287"/>
        <dbReference type="ChEBI" id="CHEBI:57288"/>
        <dbReference type="ChEBI" id="CHEBI:87826"/>
        <dbReference type="ChEBI" id="CHEBI:87827"/>
    </reaction>
</comment>
<dbReference type="InterPro" id="IPR000182">
    <property type="entry name" value="GNAT_dom"/>
</dbReference>
<evidence type="ECO:0000256" key="2">
    <source>
        <dbReference type="ARBA" id="ARBA00023315"/>
    </source>
</evidence>
<proteinExistence type="predicted"/>
<keyword evidence="1 6" id="KW-0808">Transferase</keyword>